<keyword evidence="14" id="KW-1185">Reference proteome</keyword>
<dbReference type="InterPro" id="IPR001805">
    <property type="entry name" value="Adenokinase"/>
</dbReference>
<evidence type="ECO:0000256" key="6">
    <source>
        <dbReference type="ARBA" id="ARBA00022741"/>
    </source>
</evidence>
<dbReference type="GO" id="GO:0044209">
    <property type="term" value="P:AMP salvage"/>
    <property type="evidence" value="ECO:0007669"/>
    <property type="project" value="UniProtKB-UniRule"/>
</dbReference>
<evidence type="ECO:0000256" key="7">
    <source>
        <dbReference type="ARBA" id="ARBA00022777"/>
    </source>
</evidence>
<keyword evidence="8 11" id="KW-0067">ATP-binding</keyword>
<dbReference type="InParanoid" id="A0A3P8VI43"/>
<comment type="similarity">
    <text evidence="2 11">Belongs to the carbohydrate kinase PfkB family.</text>
</comment>
<evidence type="ECO:0000313" key="14">
    <source>
        <dbReference type="Proteomes" id="UP000265120"/>
    </source>
</evidence>
<dbReference type="Pfam" id="PF00294">
    <property type="entry name" value="PfkB"/>
    <property type="match status" value="1"/>
</dbReference>
<dbReference type="InterPro" id="IPR002173">
    <property type="entry name" value="Carboh/pur_kinase_PfkB_CS"/>
</dbReference>
<dbReference type="GO" id="GO:0005829">
    <property type="term" value="C:cytosol"/>
    <property type="evidence" value="ECO:0007669"/>
    <property type="project" value="TreeGrafter"/>
</dbReference>
<dbReference type="GO" id="GO:0005524">
    <property type="term" value="F:ATP binding"/>
    <property type="evidence" value="ECO:0007669"/>
    <property type="project" value="UniProtKB-UniRule"/>
</dbReference>
<keyword evidence="6 11" id="KW-0547">Nucleotide-binding</keyword>
<dbReference type="PANTHER" id="PTHR45769:SF6">
    <property type="entry name" value="ADENOSINE KINASE"/>
    <property type="match status" value="1"/>
</dbReference>
<reference evidence="13 14" key="1">
    <citation type="journal article" date="2014" name="Nat. Genet.">
        <title>Whole-genome sequence of a flatfish provides insights into ZW sex chromosome evolution and adaptation to a benthic lifestyle.</title>
        <authorList>
            <person name="Chen S."/>
            <person name="Zhang G."/>
            <person name="Shao C."/>
            <person name="Huang Q."/>
            <person name="Liu G."/>
            <person name="Zhang P."/>
            <person name="Song W."/>
            <person name="An N."/>
            <person name="Chalopin D."/>
            <person name="Volff J.N."/>
            <person name="Hong Y."/>
            <person name="Li Q."/>
            <person name="Sha Z."/>
            <person name="Zhou H."/>
            <person name="Xie M."/>
            <person name="Yu Q."/>
            <person name="Liu Y."/>
            <person name="Xiang H."/>
            <person name="Wang N."/>
            <person name="Wu K."/>
            <person name="Yang C."/>
            <person name="Zhou Q."/>
            <person name="Liao X."/>
            <person name="Yang L."/>
            <person name="Hu Q."/>
            <person name="Zhang J."/>
            <person name="Meng L."/>
            <person name="Jin L."/>
            <person name="Tian Y."/>
            <person name="Lian J."/>
            <person name="Yang J."/>
            <person name="Miao G."/>
            <person name="Liu S."/>
            <person name="Liang Z."/>
            <person name="Yan F."/>
            <person name="Li Y."/>
            <person name="Sun B."/>
            <person name="Zhang H."/>
            <person name="Zhang J."/>
            <person name="Zhu Y."/>
            <person name="Du M."/>
            <person name="Zhao Y."/>
            <person name="Schartl M."/>
            <person name="Tang Q."/>
            <person name="Wang J."/>
        </authorList>
    </citation>
    <scope>NUCLEOTIDE SEQUENCE</scope>
</reference>
<proteinExistence type="inferred from homology"/>
<feature type="domain" description="Carbohydrate kinase PfkB" evidence="12">
    <location>
        <begin position="37"/>
        <end position="353"/>
    </location>
</feature>
<evidence type="ECO:0000259" key="12">
    <source>
        <dbReference type="Pfam" id="PF00294"/>
    </source>
</evidence>
<dbReference type="GO" id="GO:0005634">
    <property type="term" value="C:nucleus"/>
    <property type="evidence" value="ECO:0007669"/>
    <property type="project" value="UniProtKB-SubCell"/>
</dbReference>
<accession>A0A3P8VI43</accession>
<evidence type="ECO:0000256" key="8">
    <source>
        <dbReference type="ARBA" id="ARBA00022840"/>
    </source>
</evidence>
<dbReference type="GO" id="GO:0004001">
    <property type="term" value="F:adenosine kinase activity"/>
    <property type="evidence" value="ECO:0007669"/>
    <property type="project" value="UniProtKB-UniRule"/>
</dbReference>
<evidence type="ECO:0000256" key="2">
    <source>
        <dbReference type="ARBA" id="ARBA00010688"/>
    </source>
</evidence>
<dbReference type="PROSITE" id="PS00584">
    <property type="entry name" value="PFKB_KINASES_2"/>
    <property type="match status" value="1"/>
</dbReference>
<keyword evidence="4 11" id="KW-0808">Transferase</keyword>
<dbReference type="GO" id="GO:0006169">
    <property type="term" value="P:adenosine salvage"/>
    <property type="evidence" value="ECO:0007669"/>
    <property type="project" value="UniProtKB-ARBA"/>
</dbReference>
<evidence type="ECO:0000256" key="9">
    <source>
        <dbReference type="ARBA" id="ARBA00022842"/>
    </source>
</evidence>
<evidence type="ECO:0000313" key="13">
    <source>
        <dbReference type="Ensembl" id="ENSCSEP00000012926.1"/>
    </source>
</evidence>
<evidence type="ECO:0000256" key="4">
    <source>
        <dbReference type="ARBA" id="ARBA00022679"/>
    </source>
</evidence>
<keyword evidence="9 11" id="KW-0460">Magnesium</keyword>
<keyword evidence="7 11" id="KW-0418">Kinase</keyword>
<evidence type="ECO:0000256" key="3">
    <source>
        <dbReference type="ARBA" id="ARBA00012119"/>
    </source>
</evidence>
<evidence type="ECO:0000256" key="1">
    <source>
        <dbReference type="ARBA" id="ARBA00004801"/>
    </source>
</evidence>
<dbReference type="InterPro" id="IPR029056">
    <property type="entry name" value="Ribokinase-like"/>
</dbReference>
<comment type="function">
    <text evidence="11">ATP dependent phosphorylation of adenosine and other related nucleoside analogs to monophosphate derivatives.</text>
</comment>
<dbReference type="Gene3D" id="3.40.1190.20">
    <property type="match status" value="1"/>
</dbReference>
<comment type="subcellular location">
    <subcellularLocation>
        <location evidence="11">Nucleus</location>
    </subcellularLocation>
</comment>
<comment type="pathway">
    <text evidence="1 11">Purine metabolism; AMP biosynthesis via salvage pathway; AMP from adenosine: step 1/1.</text>
</comment>
<dbReference type="InterPro" id="IPR011611">
    <property type="entry name" value="PfkB_dom"/>
</dbReference>
<dbReference type="Gene3D" id="3.30.1110.10">
    <property type="match status" value="1"/>
</dbReference>
<evidence type="ECO:0000256" key="5">
    <source>
        <dbReference type="ARBA" id="ARBA00022726"/>
    </source>
</evidence>
<evidence type="ECO:0000256" key="10">
    <source>
        <dbReference type="PIRSR" id="PIRSR601805-1"/>
    </source>
</evidence>
<name>A0A3P8VI43_CYNSE</name>
<dbReference type="CDD" id="cd01168">
    <property type="entry name" value="adenosine_kinase"/>
    <property type="match status" value="1"/>
</dbReference>
<dbReference type="SUPFAM" id="SSF53613">
    <property type="entry name" value="Ribokinase-like"/>
    <property type="match status" value="1"/>
</dbReference>
<dbReference type="STRING" id="244447.ENSCSEP00000012926"/>
<dbReference type="FunFam" id="3.30.1110.10:FF:000001">
    <property type="entry name" value="Adenosine kinase a"/>
    <property type="match status" value="1"/>
</dbReference>
<sequence length="359" mass="40131">ECHFSKVCKKIKKEIENTLFGMGNPLLDISAVVDKDFLDKFGLKPNDQILAEDKHKPLFEEIIKRNNVEYHAGGSTQNSVKIAQWMIQEPHKVATFFGCIGTDRFGEILKTKAAEAHVDAYYYEQNQEPTGTCAACITGENRSLVANLAAANCYKKEKHLDLDGNWELVKKAKVYYIAGFFLTVSPESILKVAKHASDNNKIFCLNLSAPFISQFFKEPLMKVMPYVDILFGNETEAATFAKELGFETDDIAEIAKKTQNLPKENDKRQRVVVFTQGKDDTVATDLVNPDSKVTMFPVLDIDQNDIVDTNGAGDAFVGGFLSALVQDQVLEECIRAGHYAANVIIQRVGCTFPERPEYH</sequence>
<comment type="catalytic activity">
    <reaction evidence="11">
        <text>adenosine + ATP = AMP + ADP + H(+)</text>
        <dbReference type="Rhea" id="RHEA:20824"/>
        <dbReference type="ChEBI" id="CHEBI:15378"/>
        <dbReference type="ChEBI" id="CHEBI:16335"/>
        <dbReference type="ChEBI" id="CHEBI:30616"/>
        <dbReference type="ChEBI" id="CHEBI:456215"/>
        <dbReference type="ChEBI" id="CHEBI:456216"/>
        <dbReference type="EC" id="2.7.1.20"/>
    </reaction>
</comment>
<dbReference type="FunFam" id="3.40.1190.20:FF:000006">
    <property type="entry name" value="Adenosine kinase 2"/>
    <property type="match status" value="1"/>
</dbReference>
<dbReference type="GO" id="GO:0006144">
    <property type="term" value="P:purine nucleobase metabolic process"/>
    <property type="evidence" value="ECO:0007669"/>
    <property type="project" value="TreeGrafter"/>
</dbReference>
<keyword evidence="11" id="KW-0539">Nucleus</keyword>
<dbReference type="Proteomes" id="UP000265120">
    <property type="component" value="Chromosome 8"/>
</dbReference>
<dbReference type="UniPathway" id="UPA00588">
    <property type="reaction ID" value="UER00659"/>
</dbReference>
<dbReference type="Ensembl" id="ENSCSET00000013082.1">
    <property type="protein sequence ID" value="ENSCSEP00000012926.1"/>
    <property type="gene ID" value="ENSCSEG00000008074.1"/>
</dbReference>
<comment type="cofactor">
    <cofactor evidence="11">
        <name>Mg(2+)</name>
        <dbReference type="ChEBI" id="CHEBI:18420"/>
    </cofactor>
    <text evidence="11">Binds 3 Mg(2+) ions per subunit.</text>
</comment>
<dbReference type="PRINTS" id="PR00989">
    <property type="entry name" value="ADENOKINASE"/>
</dbReference>
<dbReference type="PANTHER" id="PTHR45769">
    <property type="entry name" value="ADENOSINE KINASE"/>
    <property type="match status" value="1"/>
</dbReference>
<dbReference type="AlphaFoldDB" id="A0A3P8VI43"/>
<feature type="active site" description="Proton acceptor" evidence="10">
    <location>
        <position position="314"/>
    </location>
</feature>
<protein>
    <recommendedName>
        <fullName evidence="3 11">Adenosine kinase</fullName>
        <shortName evidence="11">AK</shortName>
        <ecNumber evidence="3 11">2.7.1.20</ecNumber>
    </recommendedName>
    <alternativeName>
        <fullName evidence="11">Adenosine 5'-phosphotransferase</fullName>
    </alternativeName>
</protein>
<keyword evidence="5 11" id="KW-0660">Purine salvage</keyword>
<evidence type="ECO:0000256" key="11">
    <source>
        <dbReference type="RuleBase" id="RU368116"/>
    </source>
</evidence>
<organism evidence="13 14">
    <name type="scientific">Cynoglossus semilaevis</name>
    <name type="common">Tongue sole</name>
    <dbReference type="NCBI Taxonomy" id="244447"/>
    <lineage>
        <taxon>Eukaryota</taxon>
        <taxon>Metazoa</taxon>
        <taxon>Chordata</taxon>
        <taxon>Craniata</taxon>
        <taxon>Vertebrata</taxon>
        <taxon>Euteleostomi</taxon>
        <taxon>Actinopterygii</taxon>
        <taxon>Neopterygii</taxon>
        <taxon>Teleostei</taxon>
        <taxon>Neoteleostei</taxon>
        <taxon>Acanthomorphata</taxon>
        <taxon>Carangaria</taxon>
        <taxon>Pleuronectiformes</taxon>
        <taxon>Pleuronectoidei</taxon>
        <taxon>Cynoglossidae</taxon>
        <taxon>Cynoglossinae</taxon>
        <taxon>Cynoglossus</taxon>
    </lineage>
</organism>
<reference evidence="13" key="3">
    <citation type="submission" date="2025-09" db="UniProtKB">
        <authorList>
            <consortium name="Ensembl"/>
        </authorList>
    </citation>
    <scope>IDENTIFICATION</scope>
</reference>
<comment type="subunit">
    <text evidence="11">Monomer.</text>
</comment>
<dbReference type="EC" id="2.7.1.20" evidence="3 11"/>
<dbReference type="GeneTree" id="ENSGT00390000014320"/>
<reference evidence="13" key="2">
    <citation type="submission" date="2025-08" db="UniProtKB">
        <authorList>
            <consortium name="Ensembl"/>
        </authorList>
    </citation>
    <scope>IDENTIFICATION</scope>
</reference>